<dbReference type="AlphaFoldDB" id="A0A0M9G229"/>
<proteinExistence type="predicted"/>
<feature type="region of interest" description="Disordered" evidence="1">
    <location>
        <begin position="235"/>
        <end position="258"/>
    </location>
</feature>
<evidence type="ECO:0000256" key="1">
    <source>
        <dbReference type="SAM" id="MobiDB-lite"/>
    </source>
</evidence>
<dbReference type="RefSeq" id="XP_015659102.1">
    <property type="nucleotide sequence ID" value="XM_015802658.1"/>
</dbReference>
<dbReference type="VEuPathDB" id="TriTrypDB:LpyrH10_08_2960"/>
<accession>A0A0M9G229</accession>
<comment type="caution">
    <text evidence="2">The sequence shown here is derived from an EMBL/GenBank/DDBJ whole genome shotgun (WGS) entry which is preliminary data.</text>
</comment>
<sequence length="258" mass="26473">MTGCIALDDGCSGAPRCTAVVFAACVYAAEGWHTEPEPACASCRGESDDECVPSVSVGAASSSGDGATRRGATCAGVHRHPSGACLADPFYDRLSSVPNPRLAVCCGFSLSFFIVPPFPASLVPLRSHRAVRKRCWGDVRAQHLICFSTIYSAVSPTQLLRTVWATAAASRFVDGGTLSAPTSVVRNNSAPLRRGGVLDGTAAKPTAYAAAAAVAGGEDVARIAVVSSGFPPRPHRLADLPSLPATARQPPPRAASAG</sequence>
<organism evidence="2 3">
    <name type="scientific">Leptomonas pyrrhocoris</name>
    <name type="common">Firebug parasite</name>
    <dbReference type="NCBI Taxonomy" id="157538"/>
    <lineage>
        <taxon>Eukaryota</taxon>
        <taxon>Discoba</taxon>
        <taxon>Euglenozoa</taxon>
        <taxon>Kinetoplastea</taxon>
        <taxon>Metakinetoplastina</taxon>
        <taxon>Trypanosomatida</taxon>
        <taxon>Trypanosomatidae</taxon>
        <taxon>Leishmaniinae</taxon>
        <taxon>Leptomonas</taxon>
    </lineage>
</organism>
<evidence type="ECO:0000313" key="3">
    <source>
        <dbReference type="Proteomes" id="UP000037923"/>
    </source>
</evidence>
<dbReference type="EMBL" id="LGTL01000008">
    <property type="protein sequence ID" value="KPA80663.1"/>
    <property type="molecule type" value="Genomic_DNA"/>
</dbReference>
<name>A0A0M9G229_LEPPY</name>
<dbReference type="Proteomes" id="UP000037923">
    <property type="component" value="Unassembled WGS sequence"/>
</dbReference>
<protein>
    <submittedName>
        <fullName evidence="2">Uncharacterized protein</fullName>
    </submittedName>
</protein>
<feature type="compositionally biased region" description="Pro residues" evidence="1">
    <location>
        <begin position="249"/>
        <end position="258"/>
    </location>
</feature>
<dbReference type="GeneID" id="26905138"/>
<reference evidence="2 3" key="1">
    <citation type="submission" date="2015-07" db="EMBL/GenBank/DDBJ databases">
        <title>High-quality genome of monoxenous trypanosomatid Leptomonas pyrrhocoris.</title>
        <authorList>
            <person name="Flegontov P."/>
            <person name="Butenko A."/>
            <person name="Firsov S."/>
            <person name="Vlcek C."/>
            <person name="Logacheva M.D."/>
            <person name="Field M."/>
            <person name="Filatov D."/>
            <person name="Flegontova O."/>
            <person name="Gerasimov E."/>
            <person name="Jackson A.P."/>
            <person name="Kelly S."/>
            <person name="Opperdoes F."/>
            <person name="O'Reilly A."/>
            <person name="Votypka J."/>
            <person name="Yurchenko V."/>
            <person name="Lukes J."/>
        </authorList>
    </citation>
    <scope>NUCLEOTIDE SEQUENCE [LARGE SCALE GENOMIC DNA]</scope>
    <source>
        <strain evidence="2">H10</strain>
    </source>
</reference>
<gene>
    <name evidence="2" type="ORF">ABB37_04847</name>
</gene>
<keyword evidence="3" id="KW-1185">Reference proteome</keyword>
<evidence type="ECO:0000313" key="2">
    <source>
        <dbReference type="EMBL" id="KPA80663.1"/>
    </source>
</evidence>